<evidence type="ECO:0000259" key="5">
    <source>
        <dbReference type="Pfam" id="PF17806"/>
    </source>
</evidence>
<dbReference type="Gene3D" id="1.10.10.1100">
    <property type="entry name" value="BFD-like [2Fe-2S]-binding domain"/>
    <property type="match status" value="1"/>
</dbReference>
<evidence type="ECO:0000313" key="6">
    <source>
        <dbReference type="EMBL" id="SMX47582.1"/>
    </source>
</evidence>
<dbReference type="Pfam" id="PF13510">
    <property type="entry name" value="Fer2_4"/>
    <property type="match status" value="1"/>
</dbReference>
<dbReference type="GO" id="GO:0046653">
    <property type="term" value="P:tetrahydrofolate metabolic process"/>
    <property type="evidence" value="ECO:0007669"/>
    <property type="project" value="InterPro"/>
</dbReference>
<gene>
    <name evidence="6" type="primary">gcvT_3</name>
    <name evidence="6" type="ORF">MAA8898_03696</name>
</gene>
<evidence type="ECO:0000313" key="7">
    <source>
        <dbReference type="Proteomes" id="UP000207598"/>
    </source>
</evidence>
<dbReference type="GO" id="GO:0008115">
    <property type="term" value="F:sarcosine oxidase activity"/>
    <property type="evidence" value="ECO:0007669"/>
    <property type="project" value="InterPro"/>
</dbReference>
<dbReference type="EC" id="2.1.2.10" evidence="6"/>
<dbReference type="InterPro" id="IPR027266">
    <property type="entry name" value="TrmE/GcvT-like"/>
</dbReference>
<dbReference type="InterPro" id="IPR029043">
    <property type="entry name" value="GcvT/YgfZ_C"/>
</dbReference>
<evidence type="ECO:0000259" key="4">
    <source>
        <dbReference type="Pfam" id="PF08669"/>
    </source>
</evidence>
<dbReference type="InterPro" id="IPR013977">
    <property type="entry name" value="GcvT_C"/>
</dbReference>
<evidence type="ECO:0000256" key="1">
    <source>
        <dbReference type="ARBA" id="ARBA00008609"/>
    </source>
</evidence>
<evidence type="ECO:0000256" key="2">
    <source>
        <dbReference type="ARBA" id="ARBA00023002"/>
    </source>
</evidence>
<evidence type="ECO:0000259" key="3">
    <source>
        <dbReference type="Pfam" id="PF01571"/>
    </source>
</evidence>
<dbReference type="EMBL" id="FXYF01000011">
    <property type="protein sequence ID" value="SMX47582.1"/>
    <property type="molecule type" value="Genomic_DNA"/>
</dbReference>
<dbReference type="PANTHER" id="PTHR43757:SF2">
    <property type="entry name" value="AMINOMETHYLTRANSFERASE, MITOCHONDRIAL"/>
    <property type="match status" value="1"/>
</dbReference>
<accession>A0A238KZE2</accession>
<dbReference type="AlphaFoldDB" id="A0A238KZE2"/>
<dbReference type="InterPro" id="IPR028896">
    <property type="entry name" value="GcvT/YgfZ/DmdA"/>
</dbReference>
<dbReference type="RefSeq" id="WP_094022471.1">
    <property type="nucleotide sequence ID" value="NZ_FXYF01000011.1"/>
</dbReference>
<organism evidence="6 7">
    <name type="scientific">Maliponia aquimaris</name>
    <dbReference type="NCBI Taxonomy" id="1673631"/>
    <lineage>
        <taxon>Bacteria</taxon>
        <taxon>Pseudomonadati</taxon>
        <taxon>Pseudomonadota</taxon>
        <taxon>Alphaproteobacteria</taxon>
        <taxon>Rhodobacterales</taxon>
        <taxon>Paracoccaceae</taxon>
        <taxon>Maliponia</taxon>
    </lineage>
</organism>
<keyword evidence="2" id="KW-0560">Oxidoreductase</keyword>
<dbReference type="Gene3D" id="3.30.1360.120">
    <property type="entry name" value="Probable tRNA modification gtpase trme, domain 1"/>
    <property type="match status" value="1"/>
</dbReference>
<dbReference type="InterPro" id="IPR041117">
    <property type="entry name" value="SoxA_A3"/>
</dbReference>
<dbReference type="InterPro" id="IPR041854">
    <property type="entry name" value="BFD-like_2Fe2S-bd_dom_sf"/>
</dbReference>
<dbReference type="Pfam" id="PF08669">
    <property type="entry name" value="GCV_T_C"/>
    <property type="match status" value="1"/>
</dbReference>
<dbReference type="SUPFAM" id="SSF101790">
    <property type="entry name" value="Aminomethyltransferase beta-barrel domain"/>
    <property type="match status" value="1"/>
</dbReference>
<proteinExistence type="inferred from homology"/>
<dbReference type="GO" id="GO:0004047">
    <property type="term" value="F:aminomethyltransferase activity"/>
    <property type="evidence" value="ECO:0007669"/>
    <property type="project" value="UniProtKB-EC"/>
</dbReference>
<name>A0A238KZE2_9RHOB</name>
<dbReference type="InterPro" id="IPR042204">
    <property type="entry name" value="2Fe-2S-bd_N"/>
</dbReference>
<dbReference type="InterPro" id="IPR036188">
    <property type="entry name" value="FAD/NAD-bd_sf"/>
</dbReference>
<feature type="domain" description="SoxA A3" evidence="5">
    <location>
        <begin position="495"/>
        <end position="580"/>
    </location>
</feature>
<feature type="domain" description="GCVT N-terminal" evidence="3">
    <location>
        <begin position="595"/>
        <end position="864"/>
    </location>
</feature>
<keyword evidence="7" id="KW-1185">Reference proteome</keyword>
<dbReference type="SUPFAM" id="SSF103025">
    <property type="entry name" value="Folate-binding domain"/>
    <property type="match status" value="1"/>
</dbReference>
<dbReference type="SUPFAM" id="SSF51905">
    <property type="entry name" value="FAD/NAD(P)-binding domain"/>
    <property type="match status" value="2"/>
</dbReference>
<keyword evidence="6" id="KW-0489">Methyltransferase</keyword>
<comment type="similarity">
    <text evidence="1">Belongs to the GcvT family.</text>
</comment>
<dbReference type="Gene3D" id="3.50.50.60">
    <property type="entry name" value="FAD/NAD(P)-binding domain"/>
    <property type="match status" value="1"/>
</dbReference>
<dbReference type="InterPro" id="IPR006222">
    <property type="entry name" value="GCVT_N"/>
</dbReference>
<dbReference type="PANTHER" id="PTHR43757">
    <property type="entry name" value="AMINOMETHYLTRANSFERASE"/>
    <property type="match status" value="1"/>
</dbReference>
<dbReference type="GO" id="GO:0008168">
    <property type="term" value="F:methyltransferase activity"/>
    <property type="evidence" value="ECO:0007669"/>
    <property type="project" value="UniProtKB-KW"/>
</dbReference>
<dbReference type="Gene3D" id="3.10.20.440">
    <property type="entry name" value="2Fe-2S iron-sulphur cluster binding domain, sarcosine oxidase, alpha subunit, N-terminal domain"/>
    <property type="match status" value="1"/>
</dbReference>
<sequence>MRIDGKGRVDRAAPLRFSFDGKPYTGFAGDTLASALIGAGERLIGRSFKYHRPRGVLTAGSEEPNGLVTVMTAKDADPNARATVQELYEGLTAISQNRWPSLNFDVMGVNDLAAPFFGAGFYYKTFMWPKSFWEKLYEPMIRKAAGLGALSGKHNPDRYEKAYAFCDVLVIGGGPAGIMAAHAAAQAGADVILCCEDNVFGGRLQAEEETVDGQPGHAWALGMVAELATLENVRVMPRTTVTGAYDGGTYGALERVSQHLATPGDAPVECFWRIAAKRAVLCAGALERHIAFRDNDRPGVMMAGGLRAYMNRWGVVPGRRVAVFGNNDDAHRTARDAAAAGLSVVALVDSRHDATNLAGDVPFYPGWQVTRAHGAKGLEAIDLIGPQGAYRRLAVDALGVSGGWNPSVHLTCHLNGRPVWDDGLAAFVPKPGAVPGMTVAGAVRGTFSTAGCLREGAEAGLAAAAELGFAGEMPVIPEAENVAYRVRPLWAVPGKGRAWLDFQNDVTVKDVKQAATENYRSVEHMKRYTTQGMATDQGKSSNVAALAVLADATGRGIPETGTTTFRPPYVPVSIAAMGAGSQGKGFAPQRFTTSHDFSVARGAPMIEAGLLYRPSDFPRAGGKTWRDSCDREVKMVREAVGVCDVSTLGKIDLQGPDVGAFLDLVYTNVFSTLKPGRVRYGLMLREDGHVMDDGTTARLSDSQWVMTTTTAAAGQVMKHLDWVKQAYCRDMDLRFVSVTEQWAQFAVAGPKARELLNGLLETPVEDAGFPYMACGPVSVGGVAARLFRISFSGEHAYEIAVPARFGASLFEALVARAEGLGGGAYGMEALNVMRIEKGHITHAEIHGRTTAFDIGFARMISARKDCIGKALAARPGMVEDSREQLVGLRPVTPGSLLTAGAHLFDKGAEAVRVNDQGYVTSVCFSPTLNTALGLGFLKNGRARHGEEIRLVDHVRGKEVLCVVGDPVAFDPEGGRLRG</sequence>
<dbReference type="OrthoDB" id="5287468at2"/>
<dbReference type="Pfam" id="PF01571">
    <property type="entry name" value="GCV_T"/>
    <property type="match status" value="1"/>
</dbReference>
<dbReference type="InterPro" id="IPR006277">
    <property type="entry name" value="Sarcosine_oxidase_asu"/>
</dbReference>
<dbReference type="Pfam" id="PF17806">
    <property type="entry name" value="SO_alpha_A3"/>
    <property type="match status" value="1"/>
</dbReference>
<keyword evidence="6" id="KW-0808">Transferase</keyword>
<dbReference type="PRINTS" id="PR00368">
    <property type="entry name" value="FADPNR"/>
</dbReference>
<feature type="domain" description="Aminomethyltransferase C-terminal" evidence="4">
    <location>
        <begin position="884"/>
        <end position="970"/>
    </location>
</feature>
<protein>
    <submittedName>
        <fullName evidence="6">Aminomethyltransferase</fullName>
        <ecNumber evidence="6">2.1.2.10</ecNumber>
    </submittedName>
</protein>
<dbReference type="Pfam" id="PF12831">
    <property type="entry name" value="FAD_oxidored"/>
    <property type="match status" value="1"/>
</dbReference>
<dbReference type="Proteomes" id="UP000207598">
    <property type="component" value="Unassembled WGS sequence"/>
</dbReference>
<reference evidence="6 7" key="1">
    <citation type="submission" date="2017-05" db="EMBL/GenBank/DDBJ databases">
        <authorList>
            <person name="Song R."/>
            <person name="Chenine A.L."/>
            <person name="Ruprecht R.M."/>
        </authorList>
    </citation>
    <scope>NUCLEOTIDE SEQUENCE [LARGE SCALE GENOMIC DNA]</scope>
    <source>
        <strain evidence="6 7">CECT 8898</strain>
    </source>
</reference>
<dbReference type="PRINTS" id="PR00469">
    <property type="entry name" value="PNDRDTASEII"/>
</dbReference>
<dbReference type="GO" id="GO:0032259">
    <property type="term" value="P:methylation"/>
    <property type="evidence" value="ECO:0007669"/>
    <property type="project" value="UniProtKB-KW"/>
</dbReference>
<dbReference type="NCBIfam" id="TIGR01372">
    <property type="entry name" value="soxA"/>
    <property type="match status" value="1"/>
</dbReference>